<proteinExistence type="predicted"/>
<sequence length="48" mass="5226">MADKRATSVDGAKRIDSCSKKKQRSHDSSNKSSLKPTELDVLVEAPPL</sequence>
<keyword evidence="3" id="KW-1185">Reference proteome</keyword>
<accession>A0A1R3HLF7</accession>
<gene>
    <name evidence="2" type="ORF">COLO4_28359</name>
</gene>
<feature type="region of interest" description="Disordered" evidence="1">
    <location>
        <begin position="1"/>
        <end position="48"/>
    </location>
</feature>
<protein>
    <submittedName>
        <fullName evidence="2">Uncharacterized protein</fullName>
    </submittedName>
</protein>
<evidence type="ECO:0000313" key="2">
    <source>
        <dbReference type="EMBL" id="OMO71169.1"/>
    </source>
</evidence>
<dbReference type="Proteomes" id="UP000187203">
    <property type="component" value="Unassembled WGS sequence"/>
</dbReference>
<evidence type="ECO:0000313" key="3">
    <source>
        <dbReference type="Proteomes" id="UP000187203"/>
    </source>
</evidence>
<dbReference type="EMBL" id="AWUE01019874">
    <property type="protein sequence ID" value="OMO71169.1"/>
    <property type="molecule type" value="Genomic_DNA"/>
</dbReference>
<reference evidence="3" key="1">
    <citation type="submission" date="2013-09" db="EMBL/GenBank/DDBJ databases">
        <title>Corchorus olitorius genome sequencing.</title>
        <authorList>
            <person name="Alam M."/>
            <person name="Haque M.S."/>
            <person name="Islam M.S."/>
            <person name="Emdad E.M."/>
            <person name="Islam M.M."/>
            <person name="Ahmed B."/>
            <person name="Halim A."/>
            <person name="Hossen Q.M.M."/>
            <person name="Hossain M.Z."/>
            <person name="Ahmed R."/>
            <person name="Khan M.M."/>
            <person name="Islam R."/>
            <person name="Rashid M.M."/>
            <person name="Khan S.A."/>
            <person name="Rahman M.S."/>
            <person name="Alam M."/>
            <person name="Yahiya A.S."/>
            <person name="Khan M.S."/>
            <person name="Azam M.S."/>
            <person name="Haque T."/>
            <person name="Lashkar M.Z.H."/>
            <person name="Akhand A.I."/>
            <person name="Morshed G."/>
            <person name="Roy S."/>
            <person name="Uddin K.S."/>
            <person name="Rabeya T."/>
            <person name="Hossain A.S."/>
            <person name="Chowdhury A."/>
            <person name="Snigdha A.R."/>
            <person name="Mortoza M.S."/>
            <person name="Matin S.A."/>
            <person name="Hoque S.M.E."/>
            <person name="Islam M.K."/>
            <person name="Roy D.K."/>
            <person name="Haider R."/>
            <person name="Moosa M.M."/>
            <person name="Elias S.M."/>
            <person name="Hasan A.M."/>
            <person name="Jahan S."/>
            <person name="Shafiuddin M."/>
            <person name="Mahmood N."/>
            <person name="Shommy N.S."/>
        </authorList>
    </citation>
    <scope>NUCLEOTIDE SEQUENCE [LARGE SCALE GENOMIC DNA]</scope>
    <source>
        <strain evidence="3">cv. O-4</strain>
    </source>
</reference>
<dbReference type="AlphaFoldDB" id="A0A1R3HLF7"/>
<name>A0A1R3HLF7_9ROSI</name>
<feature type="compositionally biased region" description="Basic and acidic residues" evidence="1">
    <location>
        <begin position="1"/>
        <end position="29"/>
    </location>
</feature>
<comment type="caution">
    <text evidence="2">The sequence shown here is derived from an EMBL/GenBank/DDBJ whole genome shotgun (WGS) entry which is preliminary data.</text>
</comment>
<evidence type="ECO:0000256" key="1">
    <source>
        <dbReference type="SAM" id="MobiDB-lite"/>
    </source>
</evidence>
<organism evidence="2 3">
    <name type="scientific">Corchorus olitorius</name>
    <dbReference type="NCBI Taxonomy" id="93759"/>
    <lineage>
        <taxon>Eukaryota</taxon>
        <taxon>Viridiplantae</taxon>
        <taxon>Streptophyta</taxon>
        <taxon>Embryophyta</taxon>
        <taxon>Tracheophyta</taxon>
        <taxon>Spermatophyta</taxon>
        <taxon>Magnoliopsida</taxon>
        <taxon>eudicotyledons</taxon>
        <taxon>Gunneridae</taxon>
        <taxon>Pentapetalae</taxon>
        <taxon>rosids</taxon>
        <taxon>malvids</taxon>
        <taxon>Malvales</taxon>
        <taxon>Malvaceae</taxon>
        <taxon>Grewioideae</taxon>
        <taxon>Apeibeae</taxon>
        <taxon>Corchorus</taxon>
    </lineage>
</organism>